<dbReference type="GO" id="GO:0016432">
    <property type="term" value="F:tRNA-uridine aminocarboxypropyltransferase activity"/>
    <property type="evidence" value="ECO:0007669"/>
    <property type="project" value="UniProtKB-EC"/>
</dbReference>
<dbReference type="InterPro" id="IPR005636">
    <property type="entry name" value="DTW"/>
</dbReference>
<gene>
    <name evidence="9" type="ORF">AMTR_s00025p00248900</name>
</gene>
<dbReference type="OrthoDB" id="408541at2759"/>
<evidence type="ECO:0000256" key="1">
    <source>
        <dbReference type="ARBA" id="ARBA00012386"/>
    </source>
</evidence>
<dbReference type="SMART" id="SM01144">
    <property type="entry name" value="DTW"/>
    <property type="match status" value="1"/>
</dbReference>
<dbReference type="AlphaFoldDB" id="W1PRR4"/>
<reference evidence="10" key="1">
    <citation type="journal article" date="2013" name="Science">
        <title>The Amborella genome and the evolution of flowering plants.</title>
        <authorList>
            <consortium name="Amborella Genome Project"/>
        </authorList>
    </citation>
    <scope>NUCLEOTIDE SEQUENCE [LARGE SCALE GENOMIC DNA]</scope>
</reference>
<sequence length="355" mass="37961">MLAQEKGGEDCDLEPTLAGFEPEVESTCARARCEGPCARPLSVCVCAHLPPTRIKTLAHVLVLQHPHETRHPLNTLSLLSASLSNLSLVHGRVLRRGLSPLLDSNPPKTLFFFPSPSAKPLTEWLASQGSSPYSDGGASASTLSPFSNNNGGSSDSCLYNNAGSSGSTQMSRPYSNEGFFSSSPSPCPYRNGGASGSEQSYNPDNSAGPVSAQSDPHGNGESTAWNRSSVLYNNGDSCGSPLVLIFFDGTWKHAKEMMRASLPFLLEFAEQVCFPFEIGLEGASVYSGELVLRKEPFKGCLSTMEAVARALGMVEREGKTIEEKLLGILRAAVEFQASNLKDLMPRPKLCRKGGV</sequence>
<feature type="compositionally biased region" description="Polar residues" evidence="7">
    <location>
        <begin position="196"/>
        <end position="205"/>
    </location>
</feature>
<evidence type="ECO:0000256" key="3">
    <source>
        <dbReference type="ARBA" id="ARBA00022691"/>
    </source>
</evidence>
<feature type="domain" description="DTW" evidence="8">
    <location>
        <begin position="29"/>
        <end position="341"/>
    </location>
</feature>
<keyword evidence="2" id="KW-0808">Transferase</keyword>
<evidence type="ECO:0000256" key="7">
    <source>
        <dbReference type="SAM" id="MobiDB-lite"/>
    </source>
</evidence>
<evidence type="ECO:0000259" key="8">
    <source>
        <dbReference type="SMART" id="SM01144"/>
    </source>
</evidence>
<dbReference type="PANTHER" id="PTHR21392">
    <property type="entry name" value="TRNA-URIDINE AMINOCARBOXYPROPYLTRANSFERASE 2"/>
    <property type="match status" value="1"/>
</dbReference>
<dbReference type="GO" id="GO:0008033">
    <property type="term" value="P:tRNA processing"/>
    <property type="evidence" value="ECO:0007669"/>
    <property type="project" value="UniProtKB-KW"/>
</dbReference>
<comment type="catalytic activity">
    <reaction evidence="6">
        <text>a uridine in tRNA + S-adenosyl-L-methionine = a 3-[(3S)-3-amino-3-carboxypropyl]uridine in tRNA + S-methyl-5'-thioadenosine + H(+)</text>
        <dbReference type="Rhea" id="RHEA:62432"/>
        <dbReference type="Rhea" id="RHEA-COMP:13339"/>
        <dbReference type="Rhea" id="RHEA-COMP:16092"/>
        <dbReference type="ChEBI" id="CHEBI:15378"/>
        <dbReference type="ChEBI" id="CHEBI:17509"/>
        <dbReference type="ChEBI" id="CHEBI:59789"/>
        <dbReference type="ChEBI" id="CHEBI:65315"/>
        <dbReference type="ChEBI" id="CHEBI:82930"/>
        <dbReference type="EC" id="2.5.1.25"/>
    </reaction>
</comment>
<protein>
    <recommendedName>
        <fullName evidence="1">tRNA-uridine aminocarboxypropyltransferase</fullName>
        <ecNumber evidence="1">2.5.1.25</ecNumber>
    </recommendedName>
</protein>
<feature type="region of interest" description="Disordered" evidence="7">
    <location>
        <begin position="126"/>
        <end position="146"/>
    </location>
</feature>
<keyword evidence="4" id="KW-0819">tRNA processing</keyword>
<evidence type="ECO:0000256" key="4">
    <source>
        <dbReference type="ARBA" id="ARBA00022694"/>
    </source>
</evidence>
<evidence type="ECO:0000256" key="6">
    <source>
        <dbReference type="ARBA" id="ARBA00048718"/>
    </source>
</evidence>
<dbReference type="Gramene" id="ERN12692">
    <property type="protein sequence ID" value="ERN12692"/>
    <property type="gene ID" value="AMTR_s00025p00248900"/>
</dbReference>
<dbReference type="HOGENOM" id="CLU_781555_0_0_1"/>
<dbReference type="InterPro" id="IPR039262">
    <property type="entry name" value="DTWD2/TAPT"/>
</dbReference>
<dbReference type="eggNOG" id="KOG4382">
    <property type="taxonomic scope" value="Eukaryota"/>
</dbReference>
<evidence type="ECO:0000256" key="5">
    <source>
        <dbReference type="ARBA" id="ARBA00034489"/>
    </source>
</evidence>
<evidence type="ECO:0000313" key="9">
    <source>
        <dbReference type="EMBL" id="ERN12692.1"/>
    </source>
</evidence>
<organism evidence="9 10">
    <name type="scientific">Amborella trichopoda</name>
    <dbReference type="NCBI Taxonomy" id="13333"/>
    <lineage>
        <taxon>Eukaryota</taxon>
        <taxon>Viridiplantae</taxon>
        <taxon>Streptophyta</taxon>
        <taxon>Embryophyta</taxon>
        <taxon>Tracheophyta</taxon>
        <taxon>Spermatophyta</taxon>
        <taxon>Magnoliopsida</taxon>
        <taxon>Amborellales</taxon>
        <taxon>Amborellaceae</taxon>
        <taxon>Amborella</taxon>
    </lineage>
</organism>
<dbReference type="KEGG" id="atr:18440913"/>
<keyword evidence="10" id="KW-1185">Reference proteome</keyword>
<dbReference type="Proteomes" id="UP000017836">
    <property type="component" value="Unassembled WGS sequence"/>
</dbReference>
<dbReference type="PANTHER" id="PTHR21392:SF0">
    <property type="entry name" value="TRNA-URIDINE AMINOCARBOXYPROPYLTRANSFERASE 2"/>
    <property type="match status" value="1"/>
</dbReference>
<evidence type="ECO:0000256" key="2">
    <source>
        <dbReference type="ARBA" id="ARBA00022679"/>
    </source>
</evidence>
<dbReference type="EMBL" id="KI392614">
    <property type="protein sequence ID" value="ERN12692.1"/>
    <property type="molecule type" value="Genomic_DNA"/>
</dbReference>
<accession>W1PRR4</accession>
<feature type="compositionally biased region" description="Polar residues" evidence="7">
    <location>
        <begin position="167"/>
        <end position="184"/>
    </location>
</feature>
<proteinExistence type="inferred from homology"/>
<name>W1PRR4_AMBTC</name>
<dbReference type="STRING" id="13333.W1PRR4"/>
<feature type="compositionally biased region" description="Polar residues" evidence="7">
    <location>
        <begin position="211"/>
        <end position="222"/>
    </location>
</feature>
<keyword evidence="3" id="KW-0949">S-adenosyl-L-methionine</keyword>
<feature type="region of interest" description="Disordered" evidence="7">
    <location>
        <begin position="167"/>
        <end position="222"/>
    </location>
</feature>
<dbReference type="EC" id="2.5.1.25" evidence="1"/>
<comment type="similarity">
    <text evidence="5">Belongs to the TDD superfamily. DTWD2 family.</text>
</comment>
<evidence type="ECO:0000313" key="10">
    <source>
        <dbReference type="Proteomes" id="UP000017836"/>
    </source>
</evidence>
<dbReference type="Pfam" id="PF03942">
    <property type="entry name" value="DTW"/>
    <property type="match status" value="1"/>
</dbReference>
<dbReference type="OMA" id="CARARCE"/>